<dbReference type="RefSeq" id="WP_344447980.1">
    <property type="nucleotide sequence ID" value="NZ_BAAATZ010000001.1"/>
</dbReference>
<dbReference type="GO" id="GO:0004519">
    <property type="term" value="F:endonuclease activity"/>
    <property type="evidence" value="ECO:0007669"/>
    <property type="project" value="UniProtKB-KW"/>
</dbReference>
<dbReference type="PANTHER" id="PTHR35400:SF3">
    <property type="entry name" value="SLL1072 PROTEIN"/>
    <property type="match status" value="1"/>
</dbReference>
<dbReference type="Gene3D" id="3.90.1570.10">
    <property type="entry name" value="tt1808, chain A"/>
    <property type="match status" value="1"/>
</dbReference>
<sequence length="236" mass="25864">MLREQNVSEGALKVIKAVLSSQLDLQDTPHALFMRGELGDAVDAAGLVDMHEGARVEVIGGEVVVSPAPALDHGAIVEDVSEAFVRARQTDVEHEWRCQQGVSLDMVSLGEDFGFIPDLVVGESATIKAARHAQVTSLISDEVELVMEVTSWGNIRRERPPVDGRATKWAAYARAEIPYYLLIDRDPKAARVVLYTIPDAATGAYLDEQTWAFGEAVVLPDPFGLKIPTDEWRTWA</sequence>
<evidence type="ECO:0000313" key="2">
    <source>
        <dbReference type="EMBL" id="GAA2718147.1"/>
    </source>
</evidence>
<evidence type="ECO:0000259" key="1">
    <source>
        <dbReference type="Pfam" id="PF05685"/>
    </source>
</evidence>
<dbReference type="EMBL" id="BAAATZ010000001">
    <property type="protein sequence ID" value="GAA2718147.1"/>
    <property type="molecule type" value="Genomic_DNA"/>
</dbReference>
<gene>
    <name evidence="2" type="ORF">GCM10010439_00560</name>
</gene>
<keyword evidence="2" id="KW-0255">Endonuclease</keyword>
<accession>A0ABN3TT69</accession>
<protein>
    <submittedName>
        <fullName evidence="2">Uma2 family endonuclease</fullName>
    </submittedName>
</protein>
<dbReference type="InterPro" id="IPR012296">
    <property type="entry name" value="Nuclease_put_TT1808"/>
</dbReference>
<comment type="caution">
    <text evidence="2">The sequence shown here is derived from an EMBL/GenBank/DDBJ whole genome shotgun (WGS) entry which is preliminary data.</text>
</comment>
<dbReference type="InterPro" id="IPR011335">
    <property type="entry name" value="Restrct_endonuc-II-like"/>
</dbReference>
<name>A0ABN3TT69_9ACTN</name>
<keyword evidence="2" id="KW-0540">Nuclease</keyword>
<organism evidence="2 3">
    <name type="scientific">Actinocorallia aurantiaca</name>
    <dbReference type="NCBI Taxonomy" id="46204"/>
    <lineage>
        <taxon>Bacteria</taxon>
        <taxon>Bacillati</taxon>
        <taxon>Actinomycetota</taxon>
        <taxon>Actinomycetes</taxon>
        <taxon>Streptosporangiales</taxon>
        <taxon>Thermomonosporaceae</taxon>
        <taxon>Actinocorallia</taxon>
    </lineage>
</organism>
<dbReference type="SUPFAM" id="SSF52980">
    <property type="entry name" value="Restriction endonuclease-like"/>
    <property type="match status" value="1"/>
</dbReference>
<dbReference type="Proteomes" id="UP001501842">
    <property type="component" value="Unassembled WGS sequence"/>
</dbReference>
<evidence type="ECO:0000313" key="3">
    <source>
        <dbReference type="Proteomes" id="UP001501842"/>
    </source>
</evidence>
<dbReference type="PANTHER" id="PTHR35400">
    <property type="entry name" value="SLR1083 PROTEIN"/>
    <property type="match status" value="1"/>
</dbReference>
<dbReference type="InterPro" id="IPR008538">
    <property type="entry name" value="Uma2"/>
</dbReference>
<reference evidence="2 3" key="1">
    <citation type="journal article" date="2019" name="Int. J. Syst. Evol. Microbiol.">
        <title>The Global Catalogue of Microorganisms (GCM) 10K type strain sequencing project: providing services to taxonomists for standard genome sequencing and annotation.</title>
        <authorList>
            <consortium name="The Broad Institute Genomics Platform"/>
            <consortium name="The Broad Institute Genome Sequencing Center for Infectious Disease"/>
            <person name="Wu L."/>
            <person name="Ma J."/>
        </authorList>
    </citation>
    <scope>NUCLEOTIDE SEQUENCE [LARGE SCALE GENOMIC DNA]</scope>
    <source>
        <strain evidence="2 3">JCM 8201</strain>
    </source>
</reference>
<proteinExistence type="predicted"/>
<dbReference type="Pfam" id="PF05685">
    <property type="entry name" value="Uma2"/>
    <property type="match status" value="1"/>
</dbReference>
<keyword evidence="3" id="KW-1185">Reference proteome</keyword>
<keyword evidence="2" id="KW-0378">Hydrolase</keyword>
<feature type="domain" description="Putative restriction endonuclease" evidence="1">
    <location>
        <begin position="50"/>
        <end position="227"/>
    </location>
</feature>